<dbReference type="InterPro" id="IPR036691">
    <property type="entry name" value="Endo/exonu/phosph_ase_sf"/>
</dbReference>
<gene>
    <name evidence="2" type="ORF">PYW07_012800</name>
</gene>
<dbReference type="SUPFAM" id="SSF56219">
    <property type="entry name" value="DNase I-like"/>
    <property type="match status" value="1"/>
</dbReference>
<dbReference type="Gene3D" id="3.60.10.10">
    <property type="entry name" value="Endonuclease/exonuclease/phosphatase"/>
    <property type="match status" value="1"/>
</dbReference>
<dbReference type="GO" id="GO:0003824">
    <property type="term" value="F:catalytic activity"/>
    <property type="evidence" value="ECO:0007669"/>
    <property type="project" value="InterPro"/>
</dbReference>
<reference evidence="2" key="1">
    <citation type="submission" date="2023-03" db="EMBL/GenBank/DDBJ databases">
        <title>Chromosome-level genomes of two armyworms, Mythimna separata and Mythimna loreyi, provide insights into the biosynthesis and reception of sex pheromones.</title>
        <authorList>
            <person name="Zhao H."/>
        </authorList>
    </citation>
    <scope>NUCLEOTIDE SEQUENCE</scope>
    <source>
        <strain evidence="2">BeijingLab</strain>
        <tissue evidence="2">Pupa</tissue>
    </source>
</reference>
<protein>
    <recommendedName>
        <fullName evidence="1">Endonuclease/exonuclease/phosphatase domain-containing protein</fullName>
    </recommendedName>
</protein>
<dbReference type="EMBL" id="JARGEI010000028">
    <property type="protein sequence ID" value="KAJ8706722.1"/>
    <property type="molecule type" value="Genomic_DNA"/>
</dbReference>
<evidence type="ECO:0000259" key="1">
    <source>
        <dbReference type="Pfam" id="PF03372"/>
    </source>
</evidence>
<organism evidence="2 3">
    <name type="scientific">Mythimna separata</name>
    <name type="common">Oriental armyworm</name>
    <name type="synonym">Pseudaletia separata</name>
    <dbReference type="NCBI Taxonomy" id="271217"/>
    <lineage>
        <taxon>Eukaryota</taxon>
        <taxon>Metazoa</taxon>
        <taxon>Ecdysozoa</taxon>
        <taxon>Arthropoda</taxon>
        <taxon>Hexapoda</taxon>
        <taxon>Insecta</taxon>
        <taxon>Pterygota</taxon>
        <taxon>Neoptera</taxon>
        <taxon>Endopterygota</taxon>
        <taxon>Lepidoptera</taxon>
        <taxon>Glossata</taxon>
        <taxon>Ditrysia</taxon>
        <taxon>Noctuoidea</taxon>
        <taxon>Noctuidae</taxon>
        <taxon>Noctuinae</taxon>
        <taxon>Hadenini</taxon>
        <taxon>Mythimna</taxon>
    </lineage>
</organism>
<name>A0AAD7Y8W4_MYTSE</name>
<dbReference type="InterPro" id="IPR005135">
    <property type="entry name" value="Endo/exonuclease/phosphatase"/>
</dbReference>
<dbReference type="AlphaFoldDB" id="A0AAD7Y8W4"/>
<accession>A0AAD7Y8W4</accession>
<dbReference type="Proteomes" id="UP001231518">
    <property type="component" value="Chromosome 30"/>
</dbReference>
<dbReference type="PANTHER" id="PTHR46670:SF3">
    <property type="entry name" value="ENDONUCLEASE_EXONUCLEASE_PHOSPHATASE DOMAIN-CONTAINING PROTEIN"/>
    <property type="match status" value="1"/>
</dbReference>
<evidence type="ECO:0000313" key="3">
    <source>
        <dbReference type="Proteomes" id="UP001231518"/>
    </source>
</evidence>
<comment type="caution">
    <text evidence="2">The sequence shown here is derived from an EMBL/GenBank/DDBJ whole genome shotgun (WGS) entry which is preliminary data.</text>
</comment>
<sequence length="406" mass="45982">MAPSKCIKFGLLNAGSLGTNQDEFLIAMGNHSVDIMAINETWLRKGEEDRAPSVPGYKLRHIPRPVSIRGGRGGGVAFYIKDGINARVKVHPEHPNVEQLWLGLTINRKRLLIGTAYRPPWQDLEEFLDAITASISALAPYDSLVLLGDLNVNLLHVNSSKTKQLTAFLDYSNLIQLVQTATHFVGDSSSLIDIICSDATIRNVVVDHISELSHHSFITCEAIFRKPKAKPRLVQFRPFSDILQDQFIADLNMIPWSGIGSLGDVDAMVQTFNSYMAQLYDLHAPLKRRTFRKPPTPWITSNIRLLFKLRDEARARYHVTREPKHRKYYLDLKHEAAAALVREKTAYFKKNINDQKITLNCCGGILRQMCFQITGRNYYRVISITQTTSMLHSWMSLEVAAIIPQK</sequence>
<evidence type="ECO:0000313" key="2">
    <source>
        <dbReference type="EMBL" id="KAJ8706722.1"/>
    </source>
</evidence>
<dbReference type="PANTHER" id="PTHR46670">
    <property type="entry name" value="ENDO/EXONUCLEASE/PHOSPHATASE DOMAIN-CONTAINING PROTEIN"/>
    <property type="match status" value="1"/>
</dbReference>
<keyword evidence="3" id="KW-1185">Reference proteome</keyword>
<proteinExistence type="predicted"/>
<dbReference type="Pfam" id="PF03372">
    <property type="entry name" value="Exo_endo_phos"/>
    <property type="match status" value="1"/>
</dbReference>
<feature type="domain" description="Endonuclease/exonuclease/phosphatase" evidence="1">
    <location>
        <begin position="28"/>
        <end position="160"/>
    </location>
</feature>